<dbReference type="Pfam" id="PF00892">
    <property type="entry name" value="EamA"/>
    <property type="match status" value="2"/>
</dbReference>
<feature type="transmembrane region" description="Helical" evidence="6">
    <location>
        <begin position="65"/>
        <end position="84"/>
    </location>
</feature>
<reference evidence="8 9" key="1">
    <citation type="submission" date="2017-09" db="EMBL/GenBank/DDBJ databases">
        <title>Depth-based differentiation of microbial function through sediment-hosted aquifers and enrichment of novel symbionts in the deep terrestrial subsurface.</title>
        <authorList>
            <person name="Probst A.J."/>
            <person name="Ladd B."/>
            <person name="Jarett J.K."/>
            <person name="Geller-Mcgrath D.E."/>
            <person name="Sieber C.M."/>
            <person name="Emerson J.B."/>
            <person name="Anantharaman K."/>
            <person name="Thomas B.C."/>
            <person name="Malmstrom R."/>
            <person name="Stieglmeier M."/>
            <person name="Klingl A."/>
            <person name="Woyke T."/>
            <person name="Ryan C.M."/>
            <person name="Banfield J.F."/>
        </authorList>
    </citation>
    <scope>NUCLEOTIDE SEQUENCE [LARGE SCALE GENOMIC DNA]</scope>
    <source>
        <strain evidence="8">CG22_combo_CG10-13_8_21_14_all_43_12</strain>
    </source>
</reference>
<feature type="transmembrane region" description="Helical" evidence="6">
    <location>
        <begin position="266"/>
        <end position="283"/>
    </location>
</feature>
<dbReference type="InterPro" id="IPR050638">
    <property type="entry name" value="AA-Vitamin_Transporters"/>
</dbReference>
<gene>
    <name evidence="8" type="ORF">COW83_02115</name>
</gene>
<keyword evidence="5 6" id="KW-0472">Membrane</keyword>
<evidence type="ECO:0000256" key="5">
    <source>
        <dbReference type="ARBA" id="ARBA00023136"/>
    </source>
</evidence>
<evidence type="ECO:0000259" key="7">
    <source>
        <dbReference type="Pfam" id="PF00892"/>
    </source>
</evidence>
<dbReference type="Gene3D" id="1.10.3730.20">
    <property type="match status" value="1"/>
</dbReference>
<dbReference type="PANTHER" id="PTHR32322">
    <property type="entry name" value="INNER MEMBRANE TRANSPORTER"/>
    <property type="match status" value="1"/>
</dbReference>
<keyword evidence="4 6" id="KW-1133">Transmembrane helix</keyword>
<dbReference type="InterPro" id="IPR000620">
    <property type="entry name" value="EamA_dom"/>
</dbReference>
<evidence type="ECO:0000256" key="4">
    <source>
        <dbReference type="ARBA" id="ARBA00022989"/>
    </source>
</evidence>
<dbReference type="SUPFAM" id="SSF103481">
    <property type="entry name" value="Multidrug resistance efflux transporter EmrE"/>
    <property type="match status" value="2"/>
</dbReference>
<feature type="transmembrane region" description="Helical" evidence="6">
    <location>
        <begin position="6"/>
        <end position="24"/>
    </location>
</feature>
<feature type="transmembrane region" description="Helical" evidence="6">
    <location>
        <begin position="96"/>
        <end position="116"/>
    </location>
</feature>
<comment type="similarity">
    <text evidence="2">Belongs to the EamA transporter family.</text>
</comment>
<evidence type="ECO:0000256" key="1">
    <source>
        <dbReference type="ARBA" id="ARBA00004141"/>
    </source>
</evidence>
<feature type="domain" description="EamA" evidence="7">
    <location>
        <begin position="3"/>
        <end position="138"/>
    </location>
</feature>
<comment type="subcellular location">
    <subcellularLocation>
        <location evidence="1">Membrane</location>
        <topology evidence="1">Multi-pass membrane protein</topology>
    </subcellularLocation>
</comment>
<protein>
    <recommendedName>
        <fullName evidence="7">EamA domain-containing protein</fullName>
    </recommendedName>
</protein>
<feature type="transmembrane region" description="Helical" evidence="6">
    <location>
        <begin position="151"/>
        <end position="169"/>
    </location>
</feature>
<evidence type="ECO:0000256" key="6">
    <source>
        <dbReference type="SAM" id="Phobius"/>
    </source>
</evidence>
<dbReference type="GO" id="GO:0016020">
    <property type="term" value="C:membrane"/>
    <property type="evidence" value="ECO:0007669"/>
    <property type="project" value="UniProtKB-SubCell"/>
</dbReference>
<feature type="transmembrane region" description="Helical" evidence="6">
    <location>
        <begin position="122"/>
        <end position="139"/>
    </location>
</feature>
<proteinExistence type="inferred from homology"/>
<evidence type="ECO:0000313" key="8">
    <source>
        <dbReference type="EMBL" id="PIP85841.1"/>
    </source>
</evidence>
<feature type="transmembrane region" description="Helical" evidence="6">
    <location>
        <begin position="211"/>
        <end position="229"/>
    </location>
</feature>
<dbReference type="Proteomes" id="UP000231136">
    <property type="component" value="Unassembled WGS sequence"/>
</dbReference>
<feature type="domain" description="EamA" evidence="7">
    <location>
        <begin position="151"/>
        <end position="283"/>
    </location>
</feature>
<evidence type="ECO:0000256" key="3">
    <source>
        <dbReference type="ARBA" id="ARBA00022692"/>
    </source>
</evidence>
<dbReference type="AlphaFoldDB" id="A0A2H0DUV9"/>
<evidence type="ECO:0000313" key="9">
    <source>
        <dbReference type="Proteomes" id="UP000231136"/>
    </source>
</evidence>
<comment type="caution">
    <text evidence="8">The sequence shown here is derived from an EMBL/GenBank/DDBJ whole genome shotgun (WGS) entry which is preliminary data.</text>
</comment>
<feature type="transmembrane region" description="Helical" evidence="6">
    <location>
        <begin position="181"/>
        <end position="199"/>
    </location>
</feature>
<accession>A0A2H0DUV9</accession>
<feature type="transmembrane region" description="Helical" evidence="6">
    <location>
        <begin position="241"/>
        <end position="259"/>
    </location>
</feature>
<sequence>MNWLTLTLISTILFTTMNLLQRVLAVSSHDQRAAAIVFNFTAASMAFAIFILTGAYQNFSLPSSQIAYIGLVVGVVSYGLFERLRFVAAKRIDASTLTIITTLGIVIAFIGSAIIYHEDISISKMIGSLLILSAIFIVPSPKNQHSKKTRSGLLIGLAISLCIGFALMMDKNGALFFSSETYSILVWSLPLLIVIYPGIKVEKLYAEIKIGSWRIILMALVNVLAYATFLKALTLADATKVMPIGQLSTIMTVLLGAAFLNERDGLVAKIIAGLIATVGAILLV</sequence>
<name>A0A2H0DUV9_9BACT</name>
<dbReference type="PANTHER" id="PTHR32322:SF2">
    <property type="entry name" value="EAMA DOMAIN-CONTAINING PROTEIN"/>
    <property type="match status" value="1"/>
</dbReference>
<keyword evidence="3 6" id="KW-0812">Transmembrane</keyword>
<organism evidence="8 9">
    <name type="scientific">Candidatus Collierbacteria bacterium CG22_combo_CG10-13_8_21_14_all_43_12</name>
    <dbReference type="NCBI Taxonomy" id="1974537"/>
    <lineage>
        <taxon>Bacteria</taxon>
        <taxon>Candidatus Collieribacteriota</taxon>
    </lineage>
</organism>
<dbReference type="InterPro" id="IPR037185">
    <property type="entry name" value="EmrE-like"/>
</dbReference>
<evidence type="ECO:0000256" key="2">
    <source>
        <dbReference type="ARBA" id="ARBA00007362"/>
    </source>
</evidence>
<feature type="transmembrane region" description="Helical" evidence="6">
    <location>
        <begin position="36"/>
        <end position="59"/>
    </location>
</feature>
<dbReference type="EMBL" id="PCTR01000068">
    <property type="protein sequence ID" value="PIP85841.1"/>
    <property type="molecule type" value="Genomic_DNA"/>
</dbReference>